<dbReference type="GO" id="GO:0006777">
    <property type="term" value="P:Mo-molybdopterin cofactor biosynthetic process"/>
    <property type="evidence" value="ECO:0007669"/>
    <property type="project" value="UniProtKB-KW"/>
</dbReference>
<evidence type="ECO:0000256" key="5">
    <source>
        <dbReference type="ARBA" id="ARBA00024247"/>
    </source>
</evidence>
<evidence type="ECO:0000256" key="3">
    <source>
        <dbReference type="ARBA" id="ARBA00023150"/>
    </source>
</evidence>
<dbReference type="InterPro" id="IPR016155">
    <property type="entry name" value="Mopterin_synth/thiamin_S_b"/>
</dbReference>
<organism evidence="6 7">
    <name type="scientific">Chromobacterium paludis</name>
    <dbReference type="NCBI Taxonomy" id="2605945"/>
    <lineage>
        <taxon>Bacteria</taxon>
        <taxon>Pseudomonadati</taxon>
        <taxon>Pseudomonadota</taxon>
        <taxon>Betaproteobacteria</taxon>
        <taxon>Neisseriales</taxon>
        <taxon>Chromobacteriaceae</taxon>
        <taxon>Chromobacterium</taxon>
    </lineage>
</organism>
<dbReference type="RefSeq" id="WP_149298717.1">
    <property type="nucleotide sequence ID" value="NZ_CP043473.1"/>
</dbReference>
<comment type="pathway">
    <text evidence="1">Cofactor biosynthesis; molybdopterin biosynthesis.</text>
</comment>
<dbReference type="FunFam" id="3.10.20.30:FF:000010">
    <property type="entry name" value="Molybdopterin synthase sulfur carrier subunit"/>
    <property type="match status" value="1"/>
</dbReference>
<dbReference type="GO" id="GO:1990133">
    <property type="term" value="C:molybdopterin adenylyltransferase complex"/>
    <property type="evidence" value="ECO:0007669"/>
    <property type="project" value="TreeGrafter"/>
</dbReference>
<dbReference type="Gene3D" id="3.10.20.30">
    <property type="match status" value="1"/>
</dbReference>
<name>A0A5C1DMC4_9NEIS</name>
<protein>
    <recommendedName>
        <fullName evidence="5">Molybdopterin synthase sulfur carrier subunit</fullName>
    </recommendedName>
</protein>
<dbReference type="NCBIfam" id="TIGR01682">
    <property type="entry name" value="moaD"/>
    <property type="match status" value="1"/>
</dbReference>
<dbReference type="EMBL" id="CP043473">
    <property type="protein sequence ID" value="QEL57247.1"/>
    <property type="molecule type" value="Genomic_DNA"/>
</dbReference>
<dbReference type="Pfam" id="PF02597">
    <property type="entry name" value="ThiS"/>
    <property type="match status" value="1"/>
</dbReference>
<dbReference type="InterPro" id="IPR012675">
    <property type="entry name" value="Beta-grasp_dom_sf"/>
</dbReference>
<dbReference type="KEGG" id="chrm:FYK34_17600"/>
<dbReference type="CDD" id="cd00754">
    <property type="entry name" value="Ubl_MoaD"/>
    <property type="match status" value="1"/>
</dbReference>
<keyword evidence="2" id="KW-0547">Nucleotide-binding</keyword>
<evidence type="ECO:0000313" key="7">
    <source>
        <dbReference type="Proteomes" id="UP000322079"/>
    </source>
</evidence>
<dbReference type="InterPro" id="IPR044672">
    <property type="entry name" value="MOCS2A"/>
</dbReference>
<dbReference type="NCBIfam" id="TIGR01687">
    <property type="entry name" value="moaD_arch"/>
    <property type="match status" value="1"/>
</dbReference>
<dbReference type="GO" id="GO:0000166">
    <property type="term" value="F:nucleotide binding"/>
    <property type="evidence" value="ECO:0007669"/>
    <property type="project" value="UniProtKB-KW"/>
</dbReference>
<dbReference type="PANTHER" id="PTHR33359">
    <property type="entry name" value="MOLYBDOPTERIN SYNTHASE SULFUR CARRIER SUBUNIT"/>
    <property type="match status" value="1"/>
</dbReference>
<dbReference type="UniPathway" id="UPA00344"/>
<accession>A0A5C1DMC4</accession>
<evidence type="ECO:0000256" key="2">
    <source>
        <dbReference type="ARBA" id="ARBA00022741"/>
    </source>
</evidence>
<evidence type="ECO:0000256" key="4">
    <source>
        <dbReference type="ARBA" id="ARBA00024200"/>
    </source>
</evidence>
<dbReference type="SUPFAM" id="SSF54285">
    <property type="entry name" value="MoaD/ThiS"/>
    <property type="match status" value="1"/>
</dbReference>
<keyword evidence="3" id="KW-0501">Molybdenum cofactor biosynthesis</keyword>
<evidence type="ECO:0000256" key="1">
    <source>
        <dbReference type="ARBA" id="ARBA00005046"/>
    </source>
</evidence>
<gene>
    <name evidence="6" type="primary">moaD</name>
    <name evidence="6" type="ORF">FYK34_17600</name>
</gene>
<sequence length="83" mass="8974">MKLNLLYFARLRETLGVESEQLDSEAATVAELLAELRQRGQAWAQALSADKVFRVAVNQEMAALDTPLADGDEVAVFPPVTGG</sequence>
<evidence type="ECO:0000313" key="6">
    <source>
        <dbReference type="EMBL" id="QEL57247.1"/>
    </source>
</evidence>
<keyword evidence="7" id="KW-1185">Reference proteome</keyword>
<dbReference type="InterPro" id="IPR003749">
    <property type="entry name" value="ThiS/MoaD-like"/>
</dbReference>
<dbReference type="PANTHER" id="PTHR33359:SF1">
    <property type="entry name" value="MOLYBDOPTERIN SYNTHASE SULFUR CARRIER SUBUNIT"/>
    <property type="match status" value="1"/>
</dbReference>
<dbReference type="InterPro" id="IPR010038">
    <property type="entry name" value="MoaD_arc-typ"/>
</dbReference>
<proteinExistence type="inferred from homology"/>
<dbReference type="Proteomes" id="UP000322079">
    <property type="component" value="Chromosome"/>
</dbReference>
<comment type="similarity">
    <text evidence="4">Belongs to the MoaD family.</text>
</comment>
<reference evidence="6 7" key="1">
    <citation type="submission" date="2019-08" db="EMBL/GenBank/DDBJ databases">
        <title>Chromobacterium paludis, a novel bacterium isolated from a Maryland marsh pond.</title>
        <authorList>
            <person name="Blackburn M.B."/>
            <person name="Gundersen-Rindal D.E."/>
        </authorList>
    </citation>
    <scope>NUCLEOTIDE SEQUENCE [LARGE SCALE GENOMIC DNA]</scope>
    <source>
        <strain evidence="7">IIBBL 257-1</strain>
    </source>
</reference>
<dbReference type="AlphaFoldDB" id="A0A5C1DMC4"/>